<dbReference type="Pfam" id="PF26640">
    <property type="entry name" value="DUF8212"/>
    <property type="match status" value="1"/>
</dbReference>
<reference evidence="3" key="1">
    <citation type="journal article" date="2021" name="J Fungi (Basel)">
        <title>Genomic and Metabolomic Analyses of the Marine Fungus Emericellopsis cladophorae: Insights into Saltwater Adaptability Mechanisms and Its Biosynthetic Potential.</title>
        <authorList>
            <person name="Goncalves M.F.M."/>
            <person name="Hilario S."/>
            <person name="Van de Peer Y."/>
            <person name="Esteves A.C."/>
            <person name="Alves A."/>
        </authorList>
    </citation>
    <scope>NUCLEOTIDE SEQUENCE</scope>
    <source>
        <strain evidence="3">MUM 19.33</strain>
    </source>
</reference>
<keyword evidence="4" id="KW-1185">Reference proteome</keyword>
<dbReference type="InterPro" id="IPR058525">
    <property type="entry name" value="DUF8212"/>
</dbReference>
<accession>A0A9P9XU45</accession>
<sequence length="556" mass="63155">MRFINCHSYDLETFELSEAPPFAILSHTWGGGEVTFDNLRQPGNRAGPGWEKIERTCRQALKDGWGYAWVDTCCIDKSSSAELSESINSMFKWYLHAEVCYVFLADYTHSGDEDTQEGGISGSRWFTRGWTLQELIAPSRMEFYDKDWQHIGSKGSLGSCLSKATGIDEEILRVSSQDSVRARLDACTIAQRMSWAASRTTKREEDMAYCLLGIFGINMPMLYGEGGPRAFLRLQEEIVKESSDMTIFAWQTSAQDPTCDFQEAQHQQSSHQEKTYHGVFAAKPSDFRYASRLTVPDDHRAQEYTMTNKGLKLSGGPELRAFGHDMFFLCLHCHHPDHPQRSCGIYLQSHGPEMFARVHPERLVLEPDCAYSSPAQIYISKHLRARELNALRVSQRRIIKFTFAYTPKIYRCKTLAVEPRNQWNPHEGHFMLTPGQASFTGFYRVSWHRNELQKGNSPNRMTDGEFIVLCGYKKASGPWACVIAPDFDGALYRVTTSMDLKLAGELGSRMKYNTTTPLKNQSRTTVIKLEEEVAADERLLAVVKIDVNVGTFKDAR</sequence>
<dbReference type="InterPro" id="IPR010730">
    <property type="entry name" value="HET"/>
</dbReference>
<dbReference type="Proteomes" id="UP001055219">
    <property type="component" value="Unassembled WGS sequence"/>
</dbReference>
<evidence type="ECO:0008006" key="5">
    <source>
        <dbReference type="Google" id="ProtNLM"/>
    </source>
</evidence>
<gene>
    <name evidence="3" type="ORF">J7T54_002746</name>
</gene>
<feature type="domain" description="DUF8212" evidence="2">
    <location>
        <begin position="229"/>
        <end position="301"/>
    </location>
</feature>
<proteinExistence type="predicted"/>
<dbReference type="Pfam" id="PF06985">
    <property type="entry name" value="HET"/>
    <property type="match status" value="1"/>
</dbReference>
<protein>
    <recommendedName>
        <fullName evidence="5">Heterokaryon incompatibility domain-containing protein</fullName>
    </recommendedName>
</protein>
<feature type="non-terminal residue" evidence="3">
    <location>
        <position position="556"/>
    </location>
</feature>
<dbReference type="PANTHER" id="PTHR10622:SF12">
    <property type="entry name" value="HET DOMAIN-CONTAINING PROTEIN"/>
    <property type="match status" value="1"/>
</dbReference>
<reference evidence="3" key="2">
    <citation type="submission" date="2022-07" db="EMBL/GenBank/DDBJ databases">
        <authorList>
            <person name="Goncalves M.F.M."/>
            <person name="Hilario S."/>
            <person name="Van De Peer Y."/>
            <person name="Esteves A.C."/>
            <person name="Alves A."/>
        </authorList>
    </citation>
    <scope>NUCLEOTIDE SEQUENCE</scope>
    <source>
        <strain evidence="3">MUM 19.33</strain>
    </source>
</reference>
<dbReference type="EMBL" id="JAGIXG020000158">
    <property type="protein sequence ID" value="KAI6777603.1"/>
    <property type="molecule type" value="Genomic_DNA"/>
</dbReference>
<comment type="caution">
    <text evidence="3">The sequence shown here is derived from an EMBL/GenBank/DDBJ whole genome shotgun (WGS) entry which is preliminary data.</text>
</comment>
<dbReference type="AlphaFoldDB" id="A0A9P9XU45"/>
<name>A0A9P9XU45_9HYPO</name>
<dbReference type="PANTHER" id="PTHR10622">
    <property type="entry name" value="HET DOMAIN-CONTAINING PROTEIN"/>
    <property type="match status" value="1"/>
</dbReference>
<dbReference type="RefSeq" id="XP_051358459.1">
    <property type="nucleotide sequence ID" value="XM_051510660.1"/>
</dbReference>
<organism evidence="3 4">
    <name type="scientific">Emericellopsis cladophorae</name>
    <dbReference type="NCBI Taxonomy" id="2686198"/>
    <lineage>
        <taxon>Eukaryota</taxon>
        <taxon>Fungi</taxon>
        <taxon>Dikarya</taxon>
        <taxon>Ascomycota</taxon>
        <taxon>Pezizomycotina</taxon>
        <taxon>Sordariomycetes</taxon>
        <taxon>Hypocreomycetidae</taxon>
        <taxon>Hypocreales</taxon>
        <taxon>Bionectriaceae</taxon>
        <taxon>Emericellopsis</taxon>
    </lineage>
</organism>
<dbReference type="OrthoDB" id="20872at2759"/>
<evidence type="ECO:0000313" key="4">
    <source>
        <dbReference type="Proteomes" id="UP001055219"/>
    </source>
</evidence>
<feature type="domain" description="Heterokaryon incompatibility" evidence="1">
    <location>
        <begin position="22"/>
        <end position="111"/>
    </location>
</feature>
<evidence type="ECO:0000313" key="3">
    <source>
        <dbReference type="EMBL" id="KAI6777603.1"/>
    </source>
</evidence>
<evidence type="ECO:0000259" key="2">
    <source>
        <dbReference type="Pfam" id="PF26640"/>
    </source>
</evidence>
<evidence type="ECO:0000259" key="1">
    <source>
        <dbReference type="Pfam" id="PF06985"/>
    </source>
</evidence>
<dbReference type="GeneID" id="75829254"/>